<dbReference type="GO" id="GO:0031573">
    <property type="term" value="P:mitotic intra-S DNA damage checkpoint signaling"/>
    <property type="evidence" value="ECO:0007669"/>
    <property type="project" value="TreeGrafter"/>
</dbReference>
<dbReference type="InterPro" id="IPR029448">
    <property type="entry name" value="FANCD2"/>
</dbReference>
<dbReference type="GO" id="GO:0000793">
    <property type="term" value="C:condensed chromosome"/>
    <property type="evidence" value="ECO:0007669"/>
    <property type="project" value="TreeGrafter"/>
</dbReference>
<name>A0AAD5GAG9_AMBAR</name>
<evidence type="ECO:0000256" key="4">
    <source>
        <dbReference type="ARBA" id="ARBA00023242"/>
    </source>
</evidence>
<dbReference type="PANTHER" id="PTHR32086:SF0">
    <property type="entry name" value="FANCONI ANEMIA GROUP D2 PROTEIN"/>
    <property type="match status" value="1"/>
</dbReference>
<gene>
    <name evidence="7" type="ORF">M8C21_004473</name>
</gene>
<feature type="compositionally biased region" description="Basic and acidic residues" evidence="6">
    <location>
        <begin position="426"/>
        <end position="442"/>
    </location>
</feature>
<evidence type="ECO:0000256" key="2">
    <source>
        <dbReference type="ARBA" id="ARBA00022499"/>
    </source>
</evidence>
<comment type="subcellular location">
    <subcellularLocation>
        <location evidence="1">Nucleus</location>
    </subcellularLocation>
</comment>
<dbReference type="GO" id="GO:0070182">
    <property type="term" value="F:DNA polymerase binding"/>
    <property type="evidence" value="ECO:0007669"/>
    <property type="project" value="TreeGrafter"/>
</dbReference>
<evidence type="ECO:0000313" key="7">
    <source>
        <dbReference type="EMBL" id="KAI7733346.1"/>
    </source>
</evidence>
<dbReference type="EMBL" id="JAMZMK010010021">
    <property type="protein sequence ID" value="KAI7733346.1"/>
    <property type="molecule type" value="Genomic_DNA"/>
</dbReference>
<dbReference type="Proteomes" id="UP001206925">
    <property type="component" value="Unassembled WGS sequence"/>
</dbReference>
<protein>
    <submittedName>
        <fullName evidence="7">Uncharacterized protein</fullName>
    </submittedName>
</protein>
<dbReference type="AlphaFoldDB" id="A0AAD5GAG9"/>
<dbReference type="PANTHER" id="PTHR32086">
    <property type="entry name" value="FANCONI ANEMIA GROUP D2 PROTEIN"/>
    <property type="match status" value="1"/>
</dbReference>
<dbReference type="Pfam" id="PF14631">
    <property type="entry name" value="FancD2"/>
    <property type="match status" value="1"/>
</dbReference>
<keyword evidence="4" id="KW-0539">Nucleus</keyword>
<evidence type="ECO:0000256" key="3">
    <source>
        <dbReference type="ARBA" id="ARBA00022843"/>
    </source>
</evidence>
<evidence type="ECO:0000256" key="6">
    <source>
        <dbReference type="SAM" id="MobiDB-lite"/>
    </source>
</evidence>
<feature type="region of interest" description="Disordered" evidence="6">
    <location>
        <begin position="424"/>
        <end position="448"/>
    </location>
</feature>
<comment type="similarity">
    <text evidence="5">Belongs to the Fanconi anemia protein FANCD2 family.</text>
</comment>
<evidence type="ECO:0000256" key="5">
    <source>
        <dbReference type="ARBA" id="ARBA00093456"/>
    </source>
</evidence>
<keyword evidence="8" id="KW-1185">Reference proteome</keyword>
<proteinExistence type="inferred from homology"/>
<dbReference type="GO" id="GO:1990918">
    <property type="term" value="P:double-strand break repair involved in meiotic recombination"/>
    <property type="evidence" value="ECO:0007669"/>
    <property type="project" value="TreeGrafter"/>
</dbReference>
<accession>A0AAD5GAG9</accession>
<reference evidence="7" key="1">
    <citation type="submission" date="2022-06" db="EMBL/GenBank/DDBJ databases">
        <title>Uncovering the hologenomic basis of an extraordinary plant invasion.</title>
        <authorList>
            <person name="Bieker V.C."/>
            <person name="Martin M.D."/>
            <person name="Gilbert T."/>
            <person name="Hodgins K."/>
            <person name="Battlay P."/>
            <person name="Petersen B."/>
            <person name="Wilson J."/>
        </authorList>
    </citation>
    <scope>NUCLEOTIDE SEQUENCE</scope>
    <source>
        <strain evidence="7">AA19_3_7</strain>
        <tissue evidence="7">Leaf</tissue>
    </source>
</reference>
<evidence type="ECO:0000313" key="8">
    <source>
        <dbReference type="Proteomes" id="UP001206925"/>
    </source>
</evidence>
<sequence>MQDLDSCCADPTCELPVYLFLLRDLNSKLEYFSPKPTSFRSSSTPPGLSGITTVDFVNKIQTVFASLRRHLDSAISLLEHGSESCQTHWSDQSSMAALRFSFMLASEVVVTLESVVISLQKVIDKPVEGTAKHKSTIIQELLVTSRNKLCSSAHKVLSHDWNDIENGWKGKGEMVQKIVHIYLENCESTSQSLDELACSILPTVSFSSRTTPEEYSHGFTTLCSSTFAVWYKELHEQNLVILGKLVKEAVQINKSKATPQPAAVQILMEKLHRSVMVVVALINICKTHDKVTVRTMAVKYGGKYVDTFLKVFEFLESQFQGHKQLIIQLFKDFQMGTRTIQTLCSEAKGLKQTSITCKVPATKRSLERFLFRVKALLHSSSSGCTFLMGNLKHKNLIGQVVSSQAYVDGENDNNSDDFVENVAEDDVVRNSEDDGEVARNSEDDGEAE</sequence>
<evidence type="ECO:0000256" key="1">
    <source>
        <dbReference type="ARBA" id="ARBA00004123"/>
    </source>
</evidence>
<keyword evidence="3" id="KW-0832">Ubl conjugation</keyword>
<dbReference type="GO" id="GO:0005634">
    <property type="term" value="C:nucleus"/>
    <property type="evidence" value="ECO:0007669"/>
    <property type="project" value="UniProtKB-SubCell"/>
</dbReference>
<organism evidence="7 8">
    <name type="scientific">Ambrosia artemisiifolia</name>
    <name type="common">Common ragweed</name>
    <dbReference type="NCBI Taxonomy" id="4212"/>
    <lineage>
        <taxon>Eukaryota</taxon>
        <taxon>Viridiplantae</taxon>
        <taxon>Streptophyta</taxon>
        <taxon>Embryophyta</taxon>
        <taxon>Tracheophyta</taxon>
        <taxon>Spermatophyta</taxon>
        <taxon>Magnoliopsida</taxon>
        <taxon>eudicotyledons</taxon>
        <taxon>Gunneridae</taxon>
        <taxon>Pentapetalae</taxon>
        <taxon>asterids</taxon>
        <taxon>campanulids</taxon>
        <taxon>Asterales</taxon>
        <taxon>Asteraceae</taxon>
        <taxon>Asteroideae</taxon>
        <taxon>Heliantheae alliance</taxon>
        <taxon>Heliantheae</taxon>
        <taxon>Ambrosia</taxon>
    </lineage>
</organism>
<dbReference type="GO" id="GO:0007129">
    <property type="term" value="P:homologous chromosome pairing at meiosis"/>
    <property type="evidence" value="ECO:0007669"/>
    <property type="project" value="TreeGrafter"/>
</dbReference>
<dbReference type="GO" id="GO:0036297">
    <property type="term" value="P:interstrand cross-link repair"/>
    <property type="evidence" value="ECO:0007669"/>
    <property type="project" value="TreeGrafter"/>
</dbReference>
<keyword evidence="2" id="KW-1017">Isopeptide bond</keyword>
<comment type="caution">
    <text evidence="7">The sequence shown here is derived from an EMBL/GenBank/DDBJ whole genome shotgun (WGS) entry which is preliminary data.</text>
</comment>